<keyword evidence="3" id="KW-1185">Reference proteome</keyword>
<name>A0A6L6WFL0_9RHOB</name>
<dbReference type="PROSITE" id="PS51257">
    <property type="entry name" value="PROKAR_LIPOPROTEIN"/>
    <property type="match status" value="1"/>
</dbReference>
<comment type="caution">
    <text evidence="2">The sequence shown here is derived from an EMBL/GenBank/DDBJ whole genome shotgun (WGS) entry which is preliminary data.</text>
</comment>
<reference evidence="2 3" key="1">
    <citation type="submission" date="2019-12" db="EMBL/GenBank/DDBJ databases">
        <authorList>
            <person name="Zhang Y.-J."/>
        </authorList>
    </citation>
    <scope>NUCLEOTIDE SEQUENCE [LARGE SCALE GENOMIC DNA]</scope>
    <source>
        <strain evidence="2 3">CY05</strain>
    </source>
</reference>
<dbReference type="Proteomes" id="UP000478892">
    <property type="component" value="Unassembled WGS sequence"/>
</dbReference>
<dbReference type="EMBL" id="WQLV01000005">
    <property type="protein sequence ID" value="MVO16240.1"/>
    <property type="molecule type" value="Genomic_DNA"/>
</dbReference>
<sequence length="137" mass="15025">MKSFLSLVAVFAFSFSGCSSEASNFKRTTLGARVYPLEGGVFEVVPQSGGGGPDYWCAASDYARRHLGAGWQMPIYVYRSMAPGEVADRRSTVLFTLNPVASAAPQSQFWRVSAFNVGDSMTVQQGDNQCNVFPRWY</sequence>
<evidence type="ECO:0000313" key="2">
    <source>
        <dbReference type="EMBL" id="MVO16240.1"/>
    </source>
</evidence>
<feature type="chain" id="PRO_5026846586" description="Lipoprotein" evidence="1">
    <location>
        <begin position="23"/>
        <end position="137"/>
    </location>
</feature>
<proteinExistence type="predicted"/>
<dbReference type="AlphaFoldDB" id="A0A6L6WFL0"/>
<organism evidence="2 3">
    <name type="scientific">Parasedimentitalea huanghaiensis</name>
    <dbReference type="NCBI Taxonomy" id="2682100"/>
    <lineage>
        <taxon>Bacteria</taxon>
        <taxon>Pseudomonadati</taxon>
        <taxon>Pseudomonadota</taxon>
        <taxon>Alphaproteobacteria</taxon>
        <taxon>Rhodobacterales</taxon>
        <taxon>Paracoccaceae</taxon>
        <taxon>Parasedimentitalea</taxon>
    </lineage>
</organism>
<evidence type="ECO:0000256" key="1">
    <source>
        <dbReference type="SAM" id="SignalP"/>
    </source>
</evidence>
<keyword evidence="1" id="KW-0732">Signal</keyword>
<gene>
    <name evidence="2" type="ORF">GO984_10505</name>
</gene>
<accession>A0A6L6WFL0</accession>
<feature type="signal peptide" evidence="1">
    <location>
        <begin position="1"/>
        <end position="22"/>
    </location>
</feature>
<protein>
    <recommendedName>
        <fullName evidence="4">Lipoprotein</fullName>
    </recommendedName>
</protein>
<evidence type="ECO:0008006" key="4">
    <source>
        <dbReference type="Google" id="ProtNLM"/>
    </source>
</evidence>
<evidence type="ECO:0000313" key="3">
    <source>
        <dbReference type="Proteomes" id="UP000478892"/>
    </source>
</evidence>